<sequence length="84" mass="10274">MAIISIRVDDDLKKKMDELSYINWSEVIRSKIKEVIEEEERKKEKKDYKRIAEASLRSLEFYQIYGGKRSEETIREFRDKNWQL</sequence>
<reference evidence="1" key="1">
    <citation type="submission" date="2024-03" db="EMBL/GenBank/DDBJ databases">
        <title>Complete genome sequence of Sulfurisphaera javensis strain KD-1.</title>
        <authorList>
            <person name="Sakai H."/>
            <person name="Nur N."/>
            <person name="Suwanto A."/>
            <person name="Kurosawa N."/>
        </authorList>
    </citation>
    <scope>NUCLEOTIDE SEQUENCE</scope>
    <source>
        <strain evidence="1">KD-1</strain>
    </source>
</reference>
<evidence type="ECO:0008006" key="2">
    <source>
        <dbReference type="Google" id="ProtNLM"/>
    </source>
</evidence>
<evidence type="ECO:0000313" key="1">
    <source>
        <dbReference type="EMBL" id="BFH74076.1"/>
    </source>
</evidence>
<dbReference type="EMBL" id="AP031322">
    <property type="protein sequence ID" value="BFH74076.1"/>
    <property type="molecule type" value="Genomic_DNA"/>
</dbReference>
<gene>
    <name evidence="1" type="ORF">SJAV_20200</name>
</gene>
<dbReference type="RefSeq" id="WP_369609618.1">
    <property type="nucleotide sequence ID" value="NZ_AP031322.1"/>
</dbReference>
<dbReference type="PANTHER" id="PTHR42244:SF2">
    <property type="entry name" value="ANTITOXIN VAPB3-RELATED"/>
    <property type="match status" value="1"/>
</dbReference>
<name>A0AAT9GT05_9CREN</name>
<accession>A0AAT9GT05</accession>
<dbReference type="PANTHER" id="PTHR42244">
    <property type="entry name" value="ANTITOXIN VAPB3-RELATED"/>
    <property type="match status" value="1"/>
</dbReference>
<dbReference type="AlphaFoldDB" id="A0AAT9GT05"/>
<organism evidence="1">
    <name type="scientific">Sulfurisphaera javensis</name>
    <dbReference type="NCBI Taxonomy" id="2049879"/>
    <lineage>
        <taxon>Archaea</taxon>
        <taxon>Thermoproteota</taxon>
        <taxon>Thermoprotei</taxon>
        <taxon>Sulfolobales</taxon>
        <taxon>Sulfolobaceae</taxon>
        <taxon>Sulfurisphaera</taxon>
    </lineage>
</organism>
<dbReference type="KEGG" id="sjv:SJAV_20200"/>
<dbReference type="InterPro" id="IPR039709">
    <property type="entry name" value="VapB3-like"/>
</dbReference>
<proteinExistence type="predicted"/>
<protein>
    <recommendedName>
        <fullName evidence="2">VapB-type antitoxin</fullName>
    </recommendedName>
</protein>
<dbReference type="GeneID" id="92354968"/>